<dbReference type="AlphaFoldDB" id="A0A7K3WDN8"/>
<evidence type="ECO:0000313" key="3">
    <source>
        <dbReference type="Proteomes" id="UP000470470"/>
    </source>
</evidence>
<reference evidence="2 3" key="1">
    <citation type="submission" date="2020-02" db="EMBL/GenBank/DDBJ databases">
        <title>The whole genome sequence of CPCC 205119.</title>
        <authorList>
            <person name="Jiang Z."/>
        </authorList>
    </citation>
    <scope>NUCLEOTIDE SEQUENCE [LARGE SCALE GENOMIC DNA]</scope>
    <source>
        <strain evidence="2 3">CPCC 205119</strain>
    </source>
</reference>
<protein>
    <submittedName>
        <fullName evidence="2">Uncharacterized protein</fullName>
    </submittedName>
</protein>
<comment type="caution">
    <text evidence="2">The sequence shown here is derived from an EMBL/GenBank/DDBJ whole genome shotgun (WGS) entry which is preliminary data.</text>
</comment>
<evidence type="ECO:0000256" key="1">
    <source>
        <dbReference type="SAM" id="MobiDB-lite"/>
    </source>
</evidence>
<dbReference type="EMBL" id="JAAGWK010000015">
    <property type="protein sequence ID" value="NEL54592.1"/>
    <property type="molecule type" value="Genomic_DNA"/>
</dbReference>
<dbReference type="RefSeq" id="WP_152727828.1">
    <property type="nucleotide sequence ID" value="NZ_JAABOZ010000001.1"/>
</dbReference>
<feature type="region of interest" description="Disordered" evidence="1">
    <location>
        <begin position="75"/>
        <end position="100"/>
    </location>
</feature>
<proteinExistence type="predicted"/>
<sequence>MRSLLSSRRAVAPGSATGTARTVATAPVGGWISFMYLQHRRGRGCDIGGRGGRECPLSGGGSAPDGGRFGAIFSEQTTTPMRRDPPVVVDVSTGSTPSPA</sequence>
<accession>A0A7K3WDN8</accession>
<organism evidence="2 3">
    <name type="scientific">Goekera deserti</name>
    <dbReference type="NCBI Taxonomy" id="2497753"/>
    <lineage>
        <taxon>Bacteria</taxon>
        <taxon>Bacillati</taxon>
        <taxon>Actinomycetota</taxon>
        <taxon>Actinomycetes</taxon>
        <taxon>Geodermatophilales</taxon>
        <taxon>Geodermatophilaceae</taxon>
        <taxon>Goekera</taxon>
    </lineage>
</organism>
<dbReference type="Proteomes" id="UP000470470">
    <property type="component" value="Unassembled WGS sequence"/>
</dbReference>
<feature type="region of interest" description="Disordered" evidence="1">
    <location>
        <begin position="1"/>
        <end position="20"/>
    </location>
</feature>
<gene>
    <name evidence="2" type="ORF">G1H19_11325</name>
</gene>
<evidence type="ECO:0000313" key="2">
    <source>
        <dbReference type="EMBL" id="NEL54592.1"/>
    </source>
</evidence>
<name>A0A7K3WDN8_9ACTN</name>
<keyword evidence="3" id="KW-1185">Reference proteome</keyword>